<dbReference type="AlphaFoldDB" id="A0A8B2Z1Z7"/>
<organism evidence="3 4">
    <name type="scientific">Ligilactobacillus ruminis</name>
    <dbReference type="NCBI Taxonomy" id="1623"/>
    <lineage>
        <taxon>Bacteria</taxon>
        <taxon>Bacillati</taxon>
        <taxon>Bacillota</taxon>
        <taxon>Bacilli</taxon>
        <taxon>Lactobacillales</taxon>
        <taxon>Lactobacillaceae</taxon>
        <taxon>Ligilactobacillus</taxon>
    </lineage>
</organism>
<dbReference type="Proteomes" id="UP000260790">
    <property type="component" value="Unassembled WGS sequence"/>
</dbReference>
<comment type="caution">
    <text evidence="3">The sequence shown here is derived from an EMBL/GenBank/DDBJ whole genome shotgun (WGS) entry which is preliminary data.</text>
</comment>
<name>A0A8B2Z1Z7_9LACO</name>
<reference evidence="3 4" key="1">
    <citation type="submission" date="2018-08" db="EMBL/GenBank/DDBJ databases">
        <title>A genome reference for cultivated species of the human gut microbiota.</title>
        <authorList>
            <person name="Zou Y."/>
            <person name="Xue W."/>
            <person name="Luo G."/>
        </authorList>
    </citation>
    <scope>NUCLEOTIDE SEQUENCE [LARGE SCALE GENOMIC DNA]</scope>
    <source>
        <strain evidence="3 4">TF10-9AT</strain>
    </source>
</reference>
<sequence>MLTYKADSYGHQFIKISPRNTTQTCHDYGFVMGLMMLKS</sequence>
<evidence type="ECO:0000313" key="3">
    <source>
        <dbReference type="EMBL" id="RGK45793.1"/>
    </source>
</evidence>
<dbReference type="EMBL" id="QSQR01000008">
    <property type="protein sequence ID" value="RGK45793.1"/>
    <property type="molecule type" value="Genomic_DNA"/>
</dbReference>
<dbReference type="InterPro" id="IPR010095">
    <property type="entry name" value="Cas12f1-like_TNB"/>
</dbReference>
<evidence type="ECO:0000256" key="1">
    <source>
        <dbReference type="ARBA" id="ARBA00023125"/>
    </source>
</evidence>
<proteinExistence type="predicted"/>
<protein>
    <recommendedName>
        <fullName evidence="2">Cas12f1-like TNB domain-containing protein</fullName>
    </recommendedName>
</protein>
<evidence type="ECO:0000259" key="2">
    <source>
        <dbReference type="Pfam" id="PF07282"/>
    </source>
</evidence>
<accession>A0A8B2Z1Z7</accession>
<keyword evidence="1" id="KW-0238">DNA-binding</keyword>
<dbReference type="Pfam" id="PF07282">
    <property type="entry name" value="Cas12f1-like_TNB"/>
    <property type="match status" value="1"/>
</dbReference>
<feature type="domain" description="Cas12f1-like TNB" evidence="2">
    <location>
        <begin position="1"/>
        <end position="29"/>
    </location>
</feature>
<dbReference type="GO" id="GO:0003677">
    <property type="term" value="F:DNA binding"/>
    <property type="evidence" value="ECO:0007669"/>
    <property type="project" value="UniProtKB-KW"/>
</dbReference>
<evidence type="ECO:0000313" key="4">
    <source>
        <dbReference type="Proteomes" id="UP000260790"/>
    </source>
</evidence>
<gene>
    <name evidence="3" type="ORF">DXD09_07795</name>
</gene>